<reference evidence="3" key="1">
    <citation type="submission" date="2021-07" db="EMBL/GenBank/DDBJ databases">
        <title>Characterization of violacein-producing bacteria and related species.</title>
        <authorList>
            <person name="Wilson H.S."/>
            <person name="De Leon M.E."/>
        </authorList>
    </citation>
    <scope>NUCLEOTIDE SEQUENCE</scope>
    <source>
        <strain evidence="3">HSC-15S17</strain>
    </source>
</reference>
<evidence type="ECO:0000313" key="4">
    <source>
        <dbReference type="EMBL" id="MCP2008238.1"/>
    </source>
</evidence>
<dbReference type="EMBL" id="JALJZU010000003">
    <property type="protein sequence ID" value="MCP2008238.1"/>
    <property type="molecule type" value="Genomic_DNA"/>
</dbReference>
<feature type="signal peptide" evidence="1">
    <location>
        <begin position="1"/>
        <end position="28"/>
    </location>
</feature>
<sequence>MRLRPYTALFKRGVLLLCLCSATSLSQAAEQRVAVAPEVSGAWLTPDGAWDGRAVLMLHGFADDMDGAGDLSKRMAGQLATMGIASLRINFRGEGDRMRSNIESTLQTRVADTEAAHAFLLAQHGVDAGRSAVLGWSLGASTALVVGGQHPGWFRSMVLWSAPSGEQYTQMSANPVAQKALREGTATDVVPGWKSITTKREYYESFRGVDLDQSLASYPGAFLTIRGSRDFLPQRDAQLLKIAPGKRKEAALIGDADHVFNVFEPGSEAPQRVLDLTAAWLARSL</sequence>
<accession>A0AA41L7S1</accession>
<dbReference type="RefSeq" id="WP_217942246.1">
    <property type="nucleotide sequence ID" value="NZ_JAHTGR010000005.1"/>
</dbReference>
<evidence type="ECO:0000313" key="3">
    <source>
        <dbReference type="EMBL" id="MBV6321505.1"/>
    </source>
</evidence>
<dbReference type="GO" id="GO:0052689">
    <property type="term" value="F:carboxylic ester hydrolase activity"/>
    <property type="evidence" value="ECO:0007669"/>
    <property type="project" value="TreeGrafter"/>
</dbReference>
<feature type="domain" description="Serine aminopeptidase S33" evidence="2">
    <location>
        <begin position="54"/>
        <end position="181"/>
    </location>
</feature>
<gene>
    <name evidence="3" type="ORF">KVP70_11205</name>
    <name evidence="4" type="ORF">L1274_001938</name>
</gene>
<evidence type="ECO:0000313" key="5">
    <source>
        <dbReference type="Proteomes" id="UP001155901"/>
    </source>
</evidence>
<comment type="caution">
    <text evidence="3">The sequence shown here is derived from an EMBL/GenBank/DDBJ whole genome shotgun (WGS) entry which is preliminary data.</text>
</comment>
<dbReference type="EMBL" id="JAHTGR010000005">
    <property type="protein sequence ID" value="MBV6321505.1"/>
    <property type="molecule type" value="Genomic_DNA"/>
</dbReference>
<dbReference type="Proteomes" id="UP001162889">
    <property type="component" value="Unassembled WGS sequence"/>
</dbReference>
<keyword evidence="1" id="KW-0732">Signal</keyword>
<name>A0AA41L7S1_9BURK</name>
<dbReference type="Proteomes" id="UP001155901">
    <property type="component" value="Unassembled WGS sequence"/>
</dbReference>
<dbReference type="PANTHER" id="PTHR43265:SF1">
    <property type="entry name" value="ESTERASE ESTD"/>
    <property type="match status" value="1"/>
</dbReference>
<dbReference type="Pfam" id="PF12146">
    <property type="entry name" value="Hydrolase_4"/>
    <property type="match status" value="1"/>
</dbReference>
<dbReference type="InterPro" id="IPR053145">
    <property type="entry name" value="AB_hydrolase_Est10"/>
</dbReference>
<keyword evidence="6" id="KW-1185">Reference proteome</keyword>
<evidence type="ECO:0000259" key="2">
    <source>
        <dbReference type="Pfam" id="PF12146"/>
    </source>
</evidence>
<dbReference type="InterPro" id="IPR022742">
    <property type="entry name" value="Hydrolase_4"/>
</dbReference>
<evidence type="ECO:0000313" key="6">
    <source>
        <dbReference type="Proteomes" id="UP001162889"/>
    </source>
</evidence>
<keyword evidence="3" id="KW-0378">Hydrolase</keyword>
<dbReference type="AlphaFoldDB" id="A0AA41L7S1"/>
<evidence type="ECO:0000256" key="1">
    <source>
        <dbReference type="SAM" id="SignalP"/>
    </source>
</evidence>
<proteinExistence type="predicted"/>
<reference evidence="4" key="2">
    <citation type="submission" date="2022-03" db="EMBL/GenBank/DDBJ databases">
        <title>Genome Encyclopedia of Bacteria and Archaea VI: Functional Genomics of Type Strains.</title>
        <authorList>
            <person name="Whitman W."/>
        </authorList>
    </citation>
    <scope>NUCLEOTIDE SEQUENCE</scope>
    <source>
        <strain evidence="4">HSC-15S17</strain>
    </source>
</reference>
<dbReference type="PANTHER" id="PTHR43265">
    <property type="entry name" value="ESTERASE ESTD"/>
    <property type="match status" value="1"/>
</dbReference>
<protein>
    <submittedName>
        <fullName evidence="3">Alpha/beta hydrolase</fullName>
    </submittedName>
    <submittedName>
        <fullName evidence="4">Dienelactone hydrolase</fullName>
    </submittedName>
</protein>
<feature type="chain" id="PRO_5041352314" evidence="1">
    <location>
        <begin position="29"/>
        <end position="285"/>
    </location>
</feature>
<organism evidence="3 5">
    <name type="scientific">Duganella violaceipulchra</name>
    <dbReference type="NCBI Taxonomy" id="2849652"/>
    <lineage>
        <taxon>Bacteria</taxon>
        <taxon>Pseudomonadati</taxon>
        <taxon>Pseudomonadota</taxon>
        <taxon>Betaproteobacteria</taxon>
        <taxon>Burkholderiales</taxon>
        <taxon>Oxalobacteraceae</taxon>
        <taxon>Telluria group</taxon>
        <taxon>Duganella</taxon>
    </lineage>
</organism>